<dbReference type="FunCoup" id="G0V9E5">
    <property type="interactions" value="43"/>
</dbReference>
<evidence type="ECO:0000313" key="4">
    <source>
        <dbReference type="EMBL" id="CCC86751.1"/>
    </source>
</evidence>
<dbReference type="PANTHER" id="PTHR28136:SF1">
    <property type="entry name" value="NUCLEUS EXPORT PROTEIN BRL1"/>
    <property type="match status" value="1"/>
</dbReference>
<dbReference type="GO" id="GO:0055088">
    <property type="term" value="P:lipid homeostasis"/>
    <property type="evidence" value="ECO:0007669"/>
    <property type="project" value="EnsemblFungi"/>
</dbReference>
<dbReference type="Pfam" id="PF10104">
    <property type="entry name" value="Brr6_like_C_C"/>
    <property type="match status" value="1"/>
</dbReference>
<dbReference type="OMA" id="ETHSSMT"/>
<feature type="compositionally biased region" description="Low complexity" evidence="1">
    <location>
        <begin position="37"/>
        <end position="51"/>
    </location>
</feature>
<dbReference type="GO" id="GO:0005783">
    <property type="term" value="C:endoplasmic reticulum"/>
    <property type="evidence" value="ECO:0007669"/>
    <property type="project" value="EnsemblFungi"/>
</dbReference>
<keyword evidence="2" id="KW-0812">Transmembrane</keyword>
<dbReference type="eggNOG" id="KOG4503">
    <property type="taxonomic scope" value="Eukaryota"/>
</dbReference>
<dbReference type="InParanoid" id="G0V9E5"/>
<dbReference type="InterPro" id="IPR040202">
    <property type="entry name" value="Brl1/Brr6"/>
</dbReference>
<feature type="region of interest" description="Disordered" evidence="1">
    <location>
        <begin position="447"/>
        <end position="475"/>
    </location>
</feature>
<evidence type="ECO:0000259" key="3">
    <source>
        <dbReference type="SMART" id="SM01042"/>
    </source>
</evidence>
<evidence type="ECO:0000256" key="1">
    <source>
        <dbReference type="SAM" id="MobiDB-lite"/>
    </source>
</evidence>
<accession>G0V9E5</accession>
<feature type="transmembrane region" description="Helical" evidence="2">
    <location>
        <begin position="405"/>
        <end position="426"/>
    </location>
</feature>
<feature type="compositionally biased region" description="Basic and acidic residues" evidence="1">
    <location>
        <begin position="121"/>
        <end position="130"/>
    </location>
</feature>
<dbReference type="GO" id="GO:0006998">
    <property type="term" value="P:nuclear envelope organization"/>
    <property type="evidence" value="ECO:0007669"/>
    <property type="project" value="EnsemblFungi"/>
</dbReference>
<dbReference type="AlphaFoldDB" id="G0V9E5"/>
<keyword evidence="5" id="KW-1185">Reference proteome</keyword>
<feature type="compositionally biased region" description="Polar residues" evidence="1">
    <location>
        <begin position="24"/>
        <end position="36"/>
    </location>
</feature>
<dbReference type="InterPro" id="IPR018767">
    <property type="entry name" value="Brl1/Brr6_dom"/>
</dbReference>
<gene>
    <name evidence="4" type="primary">NCAS0A01380</name>
    <name evidence="4" type="ordered locus">NCAS_0A01380</name>
</gene>
<dbReference type="GO" id="GO:0031965">
    <property type="term" value="C:nuclear membrane"/>
    <property type="evidence" value="ECO:0007669"/>
    <property type="project" value="InterPro"/>
</dbReference>
<reference key="2">
    <citation type="submission" date="2011-08" db="EMBL/GenBank/DDBJ databases">
        <title>Genome sequence of Naumovozyma castellii.</title>
        <authorList>
            <person name="Gordon J.L."/>
            <person name="Armisen D."/>
            <person name="Proux-Wera E."/>
            <person name="OhEigeartaigh S.S."/>
            <person name="Byrne K.P."/>
            <person name="Wolfe K.H."/>
        </authorList>
    </citation>
    <scope>NUCLEOTIDE SEQUENCE</scope>
    <source>
        <strain>Type strain:CBS 4309</strain>
    </source>
</reference>
<dbReference type="OrthoDB" id="5961at2759"/>
<dbReference type="KEGG" id="ncs:NCAS_0A01380"/>
<evidence type="ECO:0000256" key="2">
    <source>
        <dbReference type="SAM" id="Phobius"/>
    </source>
</evidence>
<evidence type="ECO:0000313" key="5">
    <source>
        <dbReference type="Proteomes" id="UP000001640"/>
    </source>
</evidence>
<feature type="region of interest" description="Disordered" evidence="1">
    <location>
        <begin position="121"/>
        <end position="154"/>
    </location>
</feature>
<protein>
    <recommendedName>
        <fullName evidence="3">Brl1/Brr6 domain-containing protein</fullName>
    </recommendedName>
</protein>
<dbReference type="Proteomes" id="UP000001640">
    <property type="component" value="Chromosome 1"/>
</dbReference>
<feature type="region of interest" description="Disordered" evidence="1">
    <location>
        <begin position="1"/>
        <end position="52"/>
    </location>
</feature>
<keyword evidence="2" id="KW-0472">Membrane</keyword>
<dbReference type="RefSeq" id="XP_003673089.1">
    <property type="nucleotide sequence ID" value="XM_003673041.1"/>
</dbReference>
<name>G0V9E5_NAUCA</name>
<dbReference type="HOGENOM" id="CLU_031411_1_0_1"/>
<dbReference type="PANTHER" id="PTHR28136">
    <property type="entry name" value="NUCLEUS EXPORT PROTEIN BRR6"/>
    <property type="match status" value="1"/>
</dbReference>
<dbReference type="SMART" id="SM01042">
    <property type="entry name" value="Brr6_like_C_C"/>
    <property type="match status" value="1"/>
</dbReference>
<dbReference type="GeneID" id="96900187"/>
<feature type="compositionally biased region" description="Basic and acidic residues" evidence="1">
    <location>
        <begin position="455"/>
        <end position="475"/>
    </location>
</feature>
<reference evidence="4 5" key="1">
    <citation type="journal article" date="2011" name="Proc. Natl. Acad. Sci. U.S.A.">
        <title>Evolutionary erosion of yeast sex chromosomes by mating-type switching accidents.</title>
        <authorList>
            <person name="Gordon J.L."/>
            <person name="Armisen D."/>
            <person name="Proux-Wera E."/>
            <person name="Oheigeartaigh S.S."/>
            <person name="Byrne K.P."/>
            <person name="Wolfe K.H."/>
        </authorList>
    </citation>
    <scope>NUCLEOTIDE SEQUENCE [LARGE SCALE GENOMIC DNA]</scope>
    <source>
        <strain evidence="5">ATCC 76901 / BCRC 22586 / CBS 4309 / NBRC 1992 / NRRL Y-12630</strain>
    </source>
</reference>
<keyword evidence="2" id="KW-1133">Transmembrane helix</keyword>
<feature type="domain" description="Brl1/Brr6" evidence="3">
    <location>
        <begin position="292"/>
        <end position="427"/>
    </location>
</feature>
<feature type="compositionally biased region" description="Polar residues" evidence="1">
    <location>
        <begin position="1"/>
        <end position="14"/>
    </location>
</feature>
<proteinExistence type="predicted"/>
<dbReference type="EMBL" id="HE576752">
    <property type="protein sequence ID" value="CCC86751.1"/>
    <property type="molecule type" value="Genomic_DNA"/>
</dbReference>
<sequence length="475" mass="53682">MDAFSNLSIDDNTSPGGGGATTASIDTLQGISNLSISDPSPNPNQSNNNNNLSRDVIHKFMPHFPNYPSPLRNSMHFLDSGRTTTFDDDVMDLDMNMDEQPPQDDIVVNENQIRRVKFAEPIERTLHSVPEEEEEAQQPDKKQSTSNANANANANANPNMLKALLSPTKLGIAAATKIDGIPVVPESVPPDTNEIEEEIPKANNYTSSSSSLDTEMIKRELRERSKTQPIQVMINNHNYYYPADMSTNLLSPPLASSEYDLPRLSHDTDNRYKLPNPWSINSHPISKVSYSLISYLQLILNCITITAIFSFLTLFVRSIKKDLNSIWETQMNALKIESDLCQKNYFSNKCNATRQLPAMENNCQKWETCMNRNNDIFFRARTTLSAKLCGDIINSFIDPIGWKPLIVILLGLLIWCFSSNFILGFARAKSYYGDPIQRQQLAFRQANNNNNNESQRYESQYKDDKNMGDKSMIRL</sequence>
<organism evidence="4 5">
    <name type="scientific">Naumovozyma castellii</name>
    <name type="common">Yeast</name>
    <name type="synonym">Saccharomyces castellii</name>
    <dbReference type="NCBI Taxonomy" id="27288"/>
    <lineage>
        <taxon>Eukaryota</taxon>
        <taxon>Fungi</taxon>
        <taxon>Dikarya</taxon>
        <taxon>Ascomycota</taxon>
        <taxon>Saccharomycotina</taxon>
        <taxon>Saccharomycetes</taxon>
        <taxon>Saccharomycetales</taxon>
        <taxon>Saccharomycetaceae</taxon>
        <taxon>Naumovozyma</taxon>
    </lineage>
</organism>
<feature type="transmembrane region" description="Helical" evidence="2">
    <location>
        <begin position="292"/>
        <end position="316"/>
    </location>
</feature>